<feature type="domain" description="Tryptophan synthase beta chain-like PALP" evidence="1">
    <location>
        <begin position="136"/>
        <end position="192"/>
    </location>
</feature>
<dbReference type="Pfam" id="PF00291">
    <property type="entry name" value="PALP"/>
    <property type="match status" value="1"/>
</dbReference>
<dbReference type="AlphaFoldDB" id="A0A4S9K7Y5"/>
<protein>
    <recommendedName>
        <fullName evidence="1">Tryptophan synthase beta chain-like PALP domain-containing protein</fullName>
    </recommendedName>
</protein>
<gene>
    <name evidence="2" type="ORF">D6D01_08788</name>
</gene>
<dbReference type="SUPFAM" id="SSF53686">
    <property type="entry name" value="Tryptophan synthase beta subunit-like PLP-dependent enzymes"/>
    <property type="match status" value="1"/>
</dbReference>
<dbReference type="Proteomes" id="UP000306584">
    <property type="component" value="Unassembled WGS sequence"/>
</dbReference>
<comment type="caution">
    <text evidence="2">The sequence shown here is derived from an EMBL/GenBank/DDBJ whole genome shotgun (WGS) entry which is preliminary data.</text>
</comment>
<dbReference type="InterPro" id="IPR001926">
    <property type="entry name" value="TrpB-like_PALP"/>
</dbReference>
<dbReference type="InterPro" id="IPR036052">
    <property type="entry name" value="TrpB-like_PALP_sf"/>
</dbReference>
<evidence type="ECO:0000313" key="2">
    <source>
        <dbReference type="EMBL" id="THY11837.1"/>
    </source>
</evidence>
<organism evidence="2 3">
    <name type="scientific">Aureobasidium pullulans</name>
    <name type="common">Black yeast</name>
    <name type="synonym">Pullularia pullulans</name>
    <dbReference type="NCBI Taxonomy" id="5580"/>
    <lineage>
        <taxon>Eukaryota</taxon>
        <taxon>Fungi</taxon>
        <taxon>Dikarya</taxon>
        <taxon>Ascomycota</taxon>
        <taxon>Pezizomycotina</taxon>
        <taxon>Dothideomycetes</taxon>
        <taxon>Dothideomycetidae</taxon>
        <taxon>Dothideales</taxon>
        <taxon>Saccotheciaceae</taxon>
        <taxon>Aureobasidium</taxon>
    </lineage>
</organism>
<feature type="non-terminal residue" evidence="2">
    <location>
        <position position="1"/>
    </location>
</feature>
<evidence type="ECO:0000259" key="1">
    <source>
        <dbReference type="Pfam" id="PF00291"/>
    </source>
</evidence>
<sequence length="197" mass="21096">HNQSAHSAIIHNIHCAFGNAAGALQRTIAPKVCNDLSAITCPLLTVPYSANLTLRSFQDPQDESINYTLFNSDIYNPSANYSSILYRRFIPHEERQVIFDSGNPADGLITLFPEAGCRNSTGQEWHGMSASSSASERGRLITASSGNHGIGTAFAAHSLNNDLAVVLLKPVVPCKLEKINALGVQVILHGAETGLAE</sequence>
<reference evidence="2 3" key="1">
    <citation type="submission" date="2018-10" db="EMBL/GenBank/DDBJ databases">
        <title>Fifty Aureobasidium pullulans genomes reveal a recombining polyextremotolerant generalist.</title>
        <authorList>
            <person name="Gostincar C."/>
            <person name="Turk M."/>
            <person name="Zajc J."/>
            <person name="Gunde-Cimerman N."/>
        </authorList>
    </citation>
    <scope>NUCLEOTIDE SEQUENCE [LARGE SCALE GENOMIC DNA]</scope>
    <source>
        <strain evidence="2 3">EXF-6604</strain>
    </source>
</reference>
<dbReference type="Gene3D" id="3.40.50.1100">
    <property type="match status" value="1"/>
</dbReference>
<evidence type="ECO:0000313" key="3">
    <source>
        <dbReference type="Proteomes" id="UP000306584"/>
    </source>
</evidence>
<accession>A0A4S9K7Y5</accession>
<dbReference type="EMBL" id="QZBD01000530">
    <property type="protein sequence ID" value="THY11837.1"/>
    <property type="molecule type" value="Genomic_DNA"/>
</dbReference>
<proteinExistence type="predicted"/>
<name>A0A4S9K7Y5_AURPU</name>